<dbReference type="OrthoDB" id="3268757at2759"/>
<evidence type="ECO:0008006" key="4">
    <source>
        <dbReference type="Google" id="ProtNLM"/>
    </source>
</evidence>
<feature type="region of interest" description="Disordered" evidence="1">
    <location>
        <begin position="258"/>
        <end position="302"/>
    </location>
</feature>
<gene>
    <name evidence="2" type="ORF">L227DRAFT_605777</name>
</gene>
<organism evidence="2 3">
    <name type="scientific">Lentinus tigrinus ALCF2SS1-6</name>
    <dbReference type="NCBI Taxonomy" id="1328759"/>
    <lineage>
        <taxon>Eukaryota</taxon>
        <taxon>Fungi</taxon>
        <taxon>Dikarya</taxon>
        <taxon>Basidiomycota</taxon>
        <taxon>Agaricomycotina</taxon>
        <taxon>Agaricomycetes</taxon>
        <taxon>Polyporales</taxon>
        <taxon>Polyporaceae</taxon>
        <taxon>Lentinus</taxon>
    </lineage>
</organism>
<accession>A0A5C2SX44</accession>
<reference evidence="2" key="1">
    <citation type="journal article" date="2018" name="Genome Biol. Evol.">
        <title>Genomics and development of Lentinus tigrinus, a white-rot wood-decaying mushroom with dimorphic fruiting bodies.</title>
        <authorList>
            <person name="Wu B."/>
            <person name="Xu Z."/>
            <person name="Knudson A."/>
            <person name="Carlson A."/>
            <person name="Chen N."/>
            <person name="Kovaka S."/>
            <person name="LaButti K."/>
            <person name="Lipzen A."/>
            <person name="Pennachio C."/>
            <person name="Riley R."/>
            <person name="Schakwitz W."/>
            <person name="Umezawa K."/>
            <person name="Ohm R.A."/>
            <person name="Grigoriev I.V."/>
            <person name="Nagy L.G."/>
            <person name="Gibbons J."/>
            <person name="Hibbett D."/>
        </authorList>
    </citation>
    <scope>NUCLEOTIDE SEQUENCE [LARGE SCALE GENOMIC DNA]</scope>
    <source>
        <strain evidence="2">ALCF2SS1-6</strain>
    </source>
</reference>
<sequence length="403" mass="45206">MDEDHVPAYEAHAPFQQGFQQQAQPMPQPMPQPVQQAAPPAYMLTDHQLMQLLAAARGPANPHPAPVHAQAPAPTARVMRPRVPDPFDGTPKNYRTWKSQMTRYLASSPETPENQQITILLGNMSGTGVDSWVNTFTDRHLNMTTLLWTVTLAQVWQELDMTYTDRLAERTALRNLETLLQTNCKDAAEYFQKFEGYVREANLTTDDLLVLEWARRGTHTRIKESIYRTSDVPEMYDAWKEATIQLDKNWPRYLTIGPGRAEQAPRANTRNSGQAGAAPRQPAPQVQFQQPVPPAPPALRQWQGRVDPTGIVYGGRGQPMDIDQARAAGVCVQCGRKRYEGGDCQNRWHRVPGGAAPNQQRTPPPRAQVRAVWEDEEFQAQVRAWAQENPDSFRAAGFANGAS</sequence>
<proteinExistence type="predicted"/>
<protein>
    <recommendedName>
        <fullName evidence="4">Retrotransposon gag domain-containing protein</fullName>
    </recommendedName>
</protein>
<feature type="compositionally biased region" description="Low complexity" evidence="1">
    <location>
        <begin position="273"/>
        <end position="290"/>
    </location>
</feature>
<dbReference type="Proteomes" id="UP000313359">
    <property type="component" value="Unassembled WGS sequence"/>
</dbReference>
<name>A0A5C2SX44_9APHY</name>
<evidence type="ECO:0000313" key="2">
    <source>
        <dbReference type="EMBL" id="RPD67389.1"/>
    </source>
</evidence>
<evidence type="ECO:0000313" key="3">
    <source>
        <dbReference type="Proteomes" id="UP000313359"/>
    </source>
</evidence>
<dbReference type="EMBL" id="ML122250">
    <property type="protein sequence ID" value="RPD67389.1"/>
    <property type="molecule type" value="Genomic_DNA"/>
</dbReference>
<dbReference type="AlphaFoldDB" id="A0A5C2SX44"/>
<evidence type="ECO:0000256" key="1">
    <source>
        <dbReference type="SAM" id="MobiDB-lite"/>
    </source>
</evidence>
<dbReference type="STRING" id="1328759.A0A5C2SX44"/>
<keyword evidence="3" id="KW-1185">Reference proteome</keyword>